<dbReference type="Proteomes" id="UP000325516">
    <property type="component" value="Chromosome"/>
</dbReference>
<evidence type="ECO:0000256" key="5">
    <source>
        <dbReference type="ARBA" id="ARBA00022989"/>
    </source>
</evidence>
<evidence type="ECO:0000256" key="7">
    <source>
        <dbReference type="RuleBase" id="RU363032"/>
    </source>
</evidence>
<keyword evidence="5 7" id="KW-1133">Transmembrane helix</keyword>
<feature type="transmembrane region" description="Helical" evidence="7">
    <location>
        <begin position="174"/>
        <end position="199"/>
    </location>
</feature>
<feature type="transmembrane region" description="Helical" evidence="7">
    <location>
        <begin position="65"/>
        <end position="88"/>
    </location>
</feature>
<evidence type="ECO:0000256" key="4">
    <source>
        <dbReference type="ARBA" id="ARBA00022692"/>
    </source>
</evidence>
<dbReference type="EMBL" id="CP044232">
    <property type="protein sequence ID" value="QEW03083.1"/>
    <property type="molecule type" value="Genomic_DNA"/>
</dbReference>
<organism evidence="8 9">
    <name type="scientific">Microbacterium lushaniae</name>
    <dbReference type="NCBI Taxonomy" id="2614639"/>
    <lineage>
        <taxon>Bacteria</taxon>
        <taxon>Bacillati</taxon>
        <taxon>Actinomycetota</taxon>
        <taxon>Actinomycetes</taxon>
        <taxon>Micrococcales</taxon>
        <taxon>Microbacteriaceae</taxon>
        <taxon>Microbacterium</taxon>
    </lineage>
</organism>
<name>A0A5J5JMD3_9MICO</name>
<dbReference type="SUPFAM" id="SSF161098">
    <property type="entry name" value="MetI-like"/>
    <property type="match status" value="1"/>
</dbReference>
<dbReference type="RefSeq" id="WP_150920134.1">
    <property type="nucleotide sequence ID" value="NZ_CP044232.1"/>
</dbReference>
<feature type="transmembrane region" description="Helical" evidence="7">
    <location>
        <begin position="100"/>
        <end position="122"/>
    </location>
</feature>
<sequence>MRRVTTVLLGLLLFSLALACALPFGLMFLTSFRTTTNLALSWDFSAYHLDNYVTLFTTHSFLTRILTTVAVVVIACTLNVVTATMAAFGLSKKPFPGSKAVFWVIIATMMVPVQVTLVPLYTIMRELGLLNTHLGLALPIVTGFGVFLMKQFADGLPDEIIEAARIDGAPDRMVLLRIAVPLMKPVITALLIFTFLAAWNDFLWPLVSISQDQMQTVTYAIANLEGRSTTNYGLLTAGATVSFLGPFIAYVILQRRFVEGIALTGTKG</sequence>
<accession>A0A5J5JMD3</accession>
<dbReference type="InterPro" id="IPR000515">
    <property type="entry name" value="MetI-like"/>
</dbReference>
<dbReference type="InterPro" id="IPR035906">
    <property type="entry name" value="MetI-like_sf"/>
</dbReference>
<evidence type="ECO:0000256" key="2">
    <source>
        <dbReference type="ARBA" id="ARBA00022448"/>
    </source>
</evidence>
<comment type="subcellular location">
    <subcellularLocation>
        <location evidence="1 7">Cell membrane</location>
        <topology evidence="1 7">Multi-pass membrane protein</topology>
    </subcellularLocation>
</comment>
<accession>A0A5J6L3A8</accession>
<dbReference type="AlphaFoldDB" id="A0A5J5JMD3"/>
<keyword evidence="4 7" id="KW-0812">Transmembrane</keyword>
<dbReference type="PROSITE" id="PS51257">
    <property type="entry name" value="PROKAR_LIPOPROTEIN"/>
    <property type="match status" value="1"/>
</dbReference>
<dbReference type="PANTHER" id="PTHR43744">
    <property type="entry name" value="ABC TRANSPORTER PERMEASE PROTEIN MG189-RELATED-RELATED"/>
    <property type="match status" value="1"/>
</dbReference>
<comment type="similarity">
    <text evidence="7">Belongs to the binding-protein-dependent transport system permease family.</text>
</comment>
<evidence type="ECO:0000313" key="8">
    <source>
        <dbReference type="EMBL" id="QEW03083.1"/>
    </source>
</evidence>
<dbReference type="GO" id="GO:0055085">
    <property type="term" value="P:transmembrane transport"/>
    <property type="evidence" value="ECO:0007669"/>
    <property type="project" value="InterPro"/>
</dbReference>
<reference evidence="9" key="1">
    <citation type="submission" date="2019-09" db="EMBL/GenBank/DDBJ databases">
        <title>Mumia zhuanghuii sp. nov. isolated from the intestinal contents of plateau pika (Ochotona curzoniae) in the Qinghai-Tibet plateau of China.</title>
        <authorList>
            <person name="Tian Z."/>
        </authorList>
    </citation>
    <scope>NUCLEOTIDE SEQUENCE [LARGE SCALE GENOMIC DNA]</scope>
    <source>
        <strain evidence="9">L-031</strain>
    </source>
</reference>
<dbReference type="KEGG" id="mlz:F6J85_08180"/>
<proteinExistence type="inferred from homology"/>
<evidence type="ECO:0000313" key="9">
    <source>
        <dbReference type="Proteomes" id="UP000325516"/>
    </source>
</evidence>
<dbReference type="PANTHER" id="PTHR43744:SF8">
    <property type="entry name" value="SN-GLYCEROL-3-PHOSPHATE TRANSPORT SYSTEM PERMEASE PROTEIN UGPE"/>
    <property type="match status" value="1"/>
</dbReference>
<evidence type="ECO:0000256" key="3">
    <source>
        <dbReference type="ARBA" id="ARBA00022475"/>
    </source>
</evidence>
<dbReference type="PROSITE" id="PS50928">
    <property type="entry name" value="ABC_TM1"/>
    <property type="match status" value="1"/>
</dbReference>
<dbReference type="Gene3D" id="1.10.3720.10">
    <property type="entry name" value="MetI-like"/>
    <property type="match status" value="1"/>
</dbReference>
<keyword evidence="6 7" id="KW-0472">Membrane</keyword>
<dbReference type="CDD" id="cd06261">
    <property type="entry name" value="TM_PBP2"/>
    <property type="match status" value="1"/>
</dbReference>
<evidence type="ECO:0000256" key="6">
    <source>
        <dbReference type="ARBA" id="ARBA00023136"/>
    </source>
</evidence>
<evidence type="ECO:0000256" key="1">
    <source>
        <dbReference type="ARBA" id="ARBA00004651"/>
    </source>
</evidence>
<protein>
    <submittedName>
        <fullName evidence="8">Carbohydrate ABC transporter permease</fullName>
    </submittedName>
</protein>
<dbReference type="GO" id="GO:0005886">
    <property type="term" value="C:plasma membrane"/>
    <property type="evidence" value="ECO:0007669"/>
    <property type="project" value="UniProtKB-SubCell"/>
</dbReference>
<keyword evidence="2 7" id="KW-0813">Transport</keyword>
<keyword evidence="9" id="KW-1185">Reference proteome</keyword>
<feature type="transmembrane region" description="Helical" evidence="7">
    <location>
        <begin position="232"/>
        <end position="253"/>
    </location>
</feature>
<keyword evidence="3" id="KW-1003">Cell membrane</keyword>
<feature type="transmembrane region" description="Helical" evidence="7">
    <location>
        <begin position="134"/>
        <end position="153"/>
    </location>
</feature>
<dbReference type="Pfam" id="PF00528">
    <property type="entry name" value="BPD_transp_1"/>
    <property type="match status" value="1"/>
</dbReference>
<gene>
    <name evidence="8" type="ORF">F6J85_08180</name>
</gene>